<accession>A0A9P4HZR5</accession>
<proteinExistence type="predicted"/>
<dbReference type="OrthoDB" id="6423603at2759"/>
<reference evidence="2" key="1">
    <citation type="journal article" date="2020" name="Stud. Mycol.">
        <title>101 Dothideomycetes genomes: a test case for predicting lifestyles and emergence of pathogens.</title>
        <authorList>
            <person name="Haridas S."/>
            <person name="Albert R."/>
            <person name="Binder M."/>
            <person name="Bloem J."/>
            <person name="Labutti K."/>
            <person name="Salamov A."/>
            <person name="Andreopoulos B."/>
            <person name="Baker S."/>
            <person name="Barry K."/>
            <person name="Bills G."/>
            <person name="Bluhm B."/>
            <person name="Cannon C."/>
            <person name="Castanera R."/>
            <person name="Culley D."/>
            <person name="Daum C."/>
            <person name="Ezra D."/>
            <person name="Gonzalez J."/>
            <person name="Henrissat B."/>
            <person name="Kuo A."/>
            <person name="Liang C."/>
            <person name="Lipzen A."/>
            <person name="Lutzoni F."/>
            <person name="Magnuson J."/>
            <person name="Mondo S."/>
            <person name="Nolan M."/>
            <person name="Ohm R."/>
            <person name="Pangilinan J."/>
            <person name="Park H.-J."/>
            <person name="Ramirez L."/>
            <person name="Alfaro M."/>
            <person name="Sun H."/>
            <person name="Tritt A."/>
            <person name="Yoshinaga Y."/>
            <person name="Zwiers L.-H."/>
            <person name="Turgeon B."/>
            <person name="Goodwin S."/>
            <person name="Spatafora J."/>
            <person name="Crous P."/>
            <person name="Grigoriev I."/>
        </authorList>
    </citation>
    <scope>NUCLEOTIDE SEQUENCE</scope>
    <source>
        <strain evidence="2">CBS 121410</strain>
    </source>
</reference>
<organism evidence="2 3">
    <name type="scientific">Saccharata proteae CBS 121410</name>
    <dbReference type="NCBI Taxonomy" id="1314787"/>
    <lineage>
        <taxon>Eukaryota</taxon>
        <taxon>Fungi</taxon>
        <taxon>Dikarya</taxon>
        <taxon>Ascomycota</taxon>
        <taxon>Pezizomycotina</taxon>
        <taxon>Dothideomycetes</taxon>
        <taxon>Dothideomycetes incertae sedis</taxon>
        <taxon>Botryosphaeriales</taxon>
        <taxon>Saccharataceae</taxon>
        <taxon>Saccharata</taxon>
    </lineage>
</organism>
<dbReference type="PANTHER" id="PTHR40370">
    <property type="entry name" value="EXPRESSED PROTEIN"/>
    <property type="match status" value="1"/>
</dbReference>
<feature type="domain" description="DUF3074" evidence="1">
    <location>
        <begin position="99"/>
        <end position="293"/>
    </location>
</feature>
<dbReference type="InterPro" id="IPR024500">
    <property type="entry name" value="DUF3074"/>
</dbReference>
<gene>
    <name evidence="2" type="ORF">K490DRAFT_53776</name>
</gene>
<dbReference type="Pfam" id="PF11274">
    <property type="entry name" value="DUF3074"/>
    <property type="match status" value="1"/>
</dbReference>
<dbReference type="AlphaFoldDB" id="A0A9P4HZR5"/>
<evidence type="ECO:0000313" key="3">
    <source>
        <dbReference type="Proteomes" id="UP000799776"/>
    </source>
</evidence>
<name>A0A9P4HZR5_9PEZI</name>
<dbReference type="Gene3D" id="3.30.530.20">
    <property type="match status" value="1"/>
</dbReference>
<evidence type="ECO:0000259" key="1">
    <source>
        <dbReference type="Pfam" id="PF11274"/>
    </source>
</evidence>
<dbReference type="EMBL" id="ML978712">
    <property type="protein sequence ID" value="KAF2090839.1"/>
    <property type="molecule type" value="Genomic_DNA"/>
</dbReference>
<dbReference type="Proteomes" id="UP000799776">
    <property type="component" value="Unassembled WGS sequence"/>
</dbReference>
<dbReference type="PANTHER" id="PTHR40370:SF1">
    <property type="entry name" value="DUF3074 DOMAIN-CONTAINING PROTEIN"/>
    <property type="match status" value="1"/>
</dbReference>
<keyword evidence="3" id="KW-1185">Reference proteome</keyword>
<dbReference type="SUPFAM" id="SSF55961">
    <property type="entry name" value="Bet v1-like"/>
    <property type="match status" value="1"/>
</dbReference>
<evidence type="ECO:0000313" key="2">
    <source>
        <dbReference type="EMBL" id="KAF2090839.1"/>
    </source>
</evidence>
<protein>
    <recommendedName>
        <fullName evidence="1">DUF3074 domain-containing protein</fullName>
    </recommendedName>
</protein>
<sequence length="303" mass="33660">MAPPLGQHLRLRTLHTADLPPHPAIAPTSGTPVELFTFLKEVLDEAVTFADETIPATFKEGADKSAPPASAKVKLLSRDIKASELPESVKAKGGRNEPWFARRSVHKSDRADGTVDSAELYFALKTDHSEHEFDYTPDVFDAHKVCDWNDLITVRNGFDGGYSEVTMAIYEMCHKIPFPCANRVFSTLVITAQTSVLRDFVVAQLPVDLTDFPDADVLYANGRNRRDGEPGIKRKKVIVGEYVSVERVTATDNELTWVMATASDAKGWLPMSLQKMGVPGAVVKDVSFVVDWTQKRRNRAFQR</sequence>
<comment type="caution">
    <text evidence="2">The sequence shown here is derived from an EMBL/GenBank/DDBJ whole genome shotgun (WGS) entry which is preliminary data.</text>
</comment>
<dbReference type="InterPro" id="IPR023393">
    <property type="entry name" value="START-like_dom_sf"/>
</dbReference>